<accession>A0ACD0P853</accession>
<organism evidence="1 2">
    <name type="scientific">Violaceomyces palustris</name>
    <dbReference type="NCBI Taxonomy" id="1673888"/>
    <lineage>
        <taxon>Eukaryota</taxon>
        <taxon>Fungi</taxon>
        <taxon>Dikarya</taxon>
        <taxon>Basidiomycota</taxon>
        <taxon>Ustilaginomycotina</taxon>
        <taxon>Ustilaginomycetes</taxon>
        <taxon>Violaceomycetales</taxon>
        <taxon>Violaceomycetaceae</taxon>
        <taxon>Violaceomyces</taxon>
    </lineage>
</organism>
<proteinExistence type="predicted"/>
<reference evidence="1 2" key="1">
    <citation type="journal article" date="2018" name="Mol. Biol. Evol.">
        <title>Broad Genomic Sampling Reveals a Smut Pathogenic Ancestry of the Fungal Clade Ustilaginomycotina.</title>
        <authorList>
            <person name="Kijpornyongpan T."/>
            <person name="Mondo S.J."/>
            <person name="Barry K."/>
            <person name="Sandor L."/>
            <person name="Lee J."/>
            <person name="Lipzen A."/>
            <person name="Pangilinan J."/>
            <person name="LaButti K."/>
            <person name="Hainaut M."/>
            <person name="Henrissat B."/>
            <person name="Grigoriev I.V."/>
            <person name="Spatafora J.W."/>
            <person name="Aime M.C."/>
        </authorList>
    </citation>
    <scope>NUCLEOTIDE SEQUENCE [LARGE SCALE GENOMIC DNA]</scope>
    <source>
        <strain evidence="1 2">SA 807</strain>
    </source>
</reference>
<dbReference type="Proteomes" id="UP000245626">
    <property type="component" value="Unassembled WGS sequence"/>
</dbReference>
<dbReference type="EMBL" id="KZ819688">
    <property type="protein sequence ID" value="PWN54305.1"/>
    <property type="molecule type" value="Genomic_DNA"/>
</dbReference>
<protein>
    <submittedName>
        <fullName evidence="1">Uncharacterized protein</fullName>
    </submittedName>
</protein>
<keyword evidence="2" id="KW-1185">Reference proteome</keyword>
<gene>
    <name evidence="1" type="ORF">IE53DRAFT_215759</name>
</gene>
<evidence type="ECO:0000313" key="1">
    <source>
        <dbReference type="EMBL" id="PWN54305.1"/>
    </source>
</evidence>
<sequence length="638" mass="72253">MPVFHLIPGDASMLFTRSLILLIWGFTPLCWAYVGLRALLTIPSVHDRFETLLGSLIPSDGRASVALSHLRPSSHPRISKLVLLWALVEVAFSFYHASLVRRIQSPGPRPLYGRKFLRGVFAKALQSGIAKGGKVDEANATASGRTTRSQSRVASQDGNAPNGREDLVDIPDIQMRQRYKRLRSASFVPDFVHRPLEAKDPRAQKFQESQSKWFFGAPFPHITRRDVEQWLSWSLFGVTLEELEEERASGKVTSASASPMPASVATFATNPFREEDKRGVMALETEWDPTTGDRLKFLTYCLELLEARQGRPFPERSPLWDAHHDERSSPRIKMMRLTIDPVRVSGRPLMCYLFTNAMTRAVIYKSMLVGGFEWCQQGRLPYLLRTPKGWQPSSSAAGGVASRPLVILHGLGIGLAQYANLLKFFEASPRFRSRPIMVLLQPNISQNIFSRDFLKPFGHHETTAAFRSVIQKQGWDRCGLTVLSHSYGSLVHSWLLKSLGDLIKRSCFVDPVCFQLWVPHVCGNFLYKRVETPIELLMRYFVGRELGTANTLCRHFDWSSNILWPEEIPNLTDANRTRFYLAELDSILSATETKAYLHESGVPEECVHFGRDKAHGEMLMHGGEEFKHIVDWLTDEAE</sequence>
<evidence type="ECO:0000313" key="2">
    <source>
        <dbReference type="Proteomes" id="UP000245626"/>
    </source>
</evidence>
<name>A0ACD0P853_9BASI</name>